<feature type="compositionally biased region" description="Low complexity" evidence="1">
    <location>
        <begin position="289"/>
        <end position="317"/>
    </location>
</feature>
<evidence type="ECO:0000313" key="3">
    <source>
        <dbReference type="Proteomes" id="UP000800235"/>
    </source>
</evidence>
<comment type="caution">
    <text evidence="2">The sequence shown here is derived from an EMBL/GenBank/DDBJ whole genome shotgun (WGS) entry which is preliminary data.</text>
</comment>
<feature type="compositionally biased region" description="Low complexity" evidence="1">
    <location>
        <begin position="388"/>
        <end position="398"/>
    </location>
</feature>
<feature type="region of interest" description="Disordered" evidence="1">
    <location>
        <begin position="95"/>
        <end position="127"/>
    </location>
</feature>
<sequence length="435" mass="48829">MSTVPDLAQRLQRAYHKISIATNNAPRDEEASKCPKLNEFPAYNLYDELITIRIDQNPAKTLSSTKVYHATMYPDEDSEAWSALASWLYTRRLKSTASTPPPNRPSRPVRFPNPPEDTAKPPGKDKLPEHCINDYDLLCRIYVLGDMRFIPALKNAVIDTSIDTWALDRGGFIPSAKAVRWAFENTSAGSGLRRLLVDLHTRCLNVCNEVWEAMKDEELRSYHVDFLRDVMVKFARLRTPRPAVGDDCVKDGDWLRVDKCVYHDHTDIHDPRIKDVPHISQEEMARFVASSSTDAASASKGVGSTPSPAPSASSVATQYGVWEEDVGVGRVVEKAESESEDDGEKSPTYNPCHPYTSVAMWRLFERDATESDVEVQVENAWDRESDSSSDSSSDDSFSATLVEHSDDEEDSEPGDDQDEYNDSEHAMLEEVSEEE</sequence>
<feature type="region of interest" description="Disordered" evidence="1">
    <location>
        <begin position="286"/>
        <end position="318"/>
    </location>
</feature>
<feature type="compositionally biased region" description="Basic and acidic residues" evidence="1">
    <location>
        <begin position="117"/>
        <end position="127"/>
    </location>
</feature>
<feature type="region of interest" description="Disordered" evidence="1">
    <location>
        <begin position="332"/>
        <end position="352"/>
    </location>
</feature>
<evidence type="ECO:0000313" key="2">
    <source>
        <dbReference type="EMBL" id="KAF2427279.1"/>
    </source>
</evidence>
<feature type="region of interest" description="Disordered" evidence="1">
    <location>
        <begin position="374"/>
        <end position="435"/>
    </location>
</feature>
<gene>
    <name evidence="2" type="ORF">EJ08DRAFT_736176</name>
</gene>
<dbReference type="Proteomes" id="UP000800235">
    <property type="component" value="Unassembled WGS sequence"/>
</dbReference>
<feature type="compositionally biased region" description="Pro residues" evidence="1">
    <location>
        <begin position="99"/>
        <end position="115"/>
    </location>
</feature>
<reference evidence="2" key="1">
    <citation type="journal article" date="2020" name="Stud. Mycol.">
        <title>101 Dothideomycetes genomes: a test case for predicting lifestyles and emergence of pathogens.</title>
        <authorList>
            <person name="Haridas S."/>
            <person name="Albert R."/>
            <person name="Binder M."/>
            <person name="Bloem J."/>
            <person name="Labutti K."/>
            <person name="Salamov A."/>
            <person name="Andreopoulos B."/>
            <person name="Baker S."/>
            <person name="Barry K."/>
            <person name="Bills G."/>
            <person name="Bluhm B."/>
            <person name="Cannon C."/>
            <person name="Castanera R."/>
            <person name="Culley D."/>
            <person name="Daum C."/>
            <person name="Ezra D."/>
            <person name="Gonzalez J."/>
            <person name="Henrissat B."/>
            <person name="Kuo A."/>
            <person name="Liang C."/>
            <person name="Lipzen A."/>
            <person name="Lutzoni F."/>
            <person name="Magnuson J."/>
            <person name="Mondo S."/>
            <person name="Nolan M."/>
            <person name="Ohm R."/>
            <person name="Pangilinan J."/>
            <person name="Park H.-J."/>
            <person name="Ramirez L."/>
            <person name="Alfaro M."/>
            <person name="Sun H."/>
            <person name="Tritt A."/>
            <person name="Yoshinaga Y."/>
            <person name="Zwiers L.-H."/>
            <person name="Turgeon B."/>
            <person name="Goodwin S."/>
            <person name="Spatafora J."/>
            <person name="Crous P."/>
            <person name="Grigoriev I."/>
        </authorList>
    </citation>
    <scope>NUCLEOTIDE SEQUENCE</scope>
    <source>
        <strain evidence="2">CBS 130266</strain>
    </source>
</reference>
<keyword evidence="3" id="KW-1185">Reference proteome</keyword>
<organism evidence="2 3">
    <name type="scientific">Tothia fuscella</name>
    <dbReference type="NCBI Taxonomy" id="1048955"/>
    <lineage>
        <taxon>Eukaryota</taxon>
        <taxon>Fungi</taxon>
        <taxon>Dikarya</taxon>
        <taxon>Ascomycota</taxon>
        <taxon>Pezizomycotina</taxon>
        <taxon>Dothideomycetes</taxon>
        <taxon>Pleosporomycetidae</taxon>
        <taxon>Venturiales</taxon>
        <taxon>Cylindrosympodiaceae</taxon>
        <taxon>Tothia</taxon>
    </lineage>
</organism>
<feature type="compositionally biased region" description="Acidic residues" evidence="1">
    <location>
        <begin position="405"/>
        <end position="421"/>
    </location>
</feature>
<name>A0A9P4NMJ4_9PEZI</name>
<dbReference type="AlphaFoldDB" id="A0A9P4NMJ4"/>
<evidence type="ECO:0000256" key="1">
    <source>
        <dbReference type="SAM" id="MobiDB-lite"/>
    </source>
</evidence>
<accession>A0A9P4NMJ4</accession>
<dbReference type="OrthoDB" id="194443at2759"/>
<proteinExistence type="predicted"/>
<protein>
    <submittedName>
        <fullName evidence="2">Uncharacterized protein</fullName>
    </submittedName>
</protein>
<dbReference type="EMBL" id="MU007061">
    <property type="protein sequence ID" value="KAF2427279.1"/>
    <property type="molecule type" value="Genomic_DNA"/>
</dbReference>